<feature type="region of interest" description="Disordered" evidence="1">
    <location>
        <begin position="95"/>
        <end position="130"/>
    </location>
</feature>
<dbReference type="Proteomes" id="UP001499882">
    <property type="component" value="Unassembled WGS sequence"/>
</dbReference>
<name>A0ABP8Z6J1_9ACTN</name>
<evidence type="ECO:0000313" key="3">
    <source>
        <dbReference type="Proteomes" id="UP001499882"/>
    </source>
</evidence>
<accession>A0ABP8Z6J1</accession>
<gene>
    <name evidence="2" type="ORF">GCM10023350_35880</name>
</gene>
<dbReference type="EMBL" id="BAABKN010000023">
    <property type="protein sequence ID" value="GAA4747802.1"/>
    <property type="molecule type" value="Genomic_DNA"/>
</dbReference>
<keyword evidence="3" id="KW-1185">Reference proteome</keyword>
<proteinExistence type="predicted"/>
<reference evidence="3" key="1">
    <citation type="journal article" date="2019" name="Int. J. Syst. Evol. Microbiol.">
        <title>The Global Catalogue of Microorganisms (GCM) 10K type strain sequencing project: providing services to taxonomists for standard genome sequencing and annotation.</title>
        <authorList>
            <consortium name="The Broad Institute Genomics Platform"/>
            <consortium name="The Broad Institute Genome Sequencing Center for Infectious Disease"/>
            <person name="Wu L."/>
            <person name="Ma J."/>
        </authorList>
    </citation>
    <scope>NUCLEOTIDE SEQUENCE [LARGE SCALE GENOMIC DNA]</scope>
    <source>
        <strain evidence="3">JCM 18532</strain>
    </source>
</reference>
<organism evidence="2 3">
    <name type="scientific">Nocardioides endophyticus</name>
    <dbReference type="NCBI Taxonomy" id="1353775"/>
    <lineage>
        <taxon>Bacteria</taxon>
        <taxon>Bacillati</taxon>
        <taxon>Actinomycetota</taxon>
        <taxon>Actinomycetes</taxon>
        <taxon>Propionibacteriales</taxon>
        <taxon>Nocardioidaceae</taxon>
        <taxon>Nocardioides</taxon>
    </lineage>
</organism>
<evidence type="ECO:0000256" key="1">
    <source>
        <dbReference type="SAM" id="MobiDB-lite"/>
    </source>
</evidence>
<protein>
    <submittedName>
        <fullName evidence="2">Uncharacterized protein</fullName>
    </submittedName>
</protein>
<comment type="caution">
    <text evidence="2">The sequence shown here is derived from an EMBL/GenBank/DDBJ whole genome shotgun (WGS) entry which is preliminary data.</text>
</comment>
<sequence length="130" mass="13609">MGSATRTFNHRRLDVLPVSDDELVAVAADRGQGRGAFDLAGMDDNLATFEKGVEDLTSTLTGSHEQAEVGVRRIAEPADRLELVVRFGSHPACGEVEGATAADGGELLPDGPSVSSTMVPPDQPVQLPLT</sequence>
<evidence type="ECO:0000313" key="2">
    <source>
        <dbReference type="EMBL" id="GAA4747802.1"/>
    </source>
</evidence>